<feature type="compositionally biased region" description="Low complexity" evidence="3">
    <location>
        <begin position="783"/>
        <end position="821"/>
    </location>
</feature>
<dbReference type="InterPro" id="IPR001680">
    <property type="entry name" value="WD40_rpt"/>
</dbReference>
<feature type="compositionally biased region" description="Low complexity" evidence="3">
    <location>
        <begin position="1752"/>
        <end position="1777"/>
    </location>
</feature>
<feature type="compositionally biased region" description="Low complexity" evidence="3">
    <location>
        <begin position="1819"/>
        <end position="1841"/>
    </location>
</feature>
<evidence type="ECO:0000256" key="2">
    <source>
        <dbReference type="PROSITE-ProRule" id="PRU00221"/>
    </source>
</evidence>
<sequence length="1841" mass="182428">MELKTLASQPFGSVVIREVLVSPSGVVILLTNAASLLILEYRNGLQLRHRIQGQQTGITAVALSGKGSELIAGGADGFLKWWHVVSGEENCSTQFPYIQRSRSESVGNGNISLAITAVASVKGTNLVAAASGRSICVFGPGGEHLHTIPGSPFPVLSLSWAAPDLLVAAAGPVLHTWQVTQPLCVASDQYTPATVADMPITAVLPLAEGARVAAACCNQTIVVWTLRPRPTANGVSDSHDGGNPEPHQPDEIVAEGIEEVTSLSWESQGRFLAATAGGRGLVWDLGSAGPSAGGSAGAAGYVACELKPSSHAEAATPPPRLLWCKFQPGTSLLAVGDDAGVVHLFDLRAHDGSTTGYLLSVSHSPLPASRVEGVDGSADVPAGVGDSAAENTAAGGEVPQATPAGGQIAPRAPAPSLIGWSNGHLVLASSVNGEVAILELGRHNGRHNCSQNALGQLSRAPSVRLPAGADAPPATAATAPPDSSTVGCQDGACEADPRVPSSPAGGVSSLPQPPASMLPPAQQRQPPALPSQLPPQQQQPLPYHHSTVGGRGRRSVGGRGGILYGRGQDGSSDSAALPYAAYSGGSFDNPEDTERAAAAAMAAVAAAAATVNLMGASAAATMPAGAGPPPRMMGNNAAAGSGAAAGTLSRHASEPYGSHAGGRGGRGGGPRRGVGGITDLPPHQWEQGQGQAVQYRRVSTSDAAAASAVTEPEASGSDQAYTSATAAAAAAAAAVAAGMPAPPPPPPPVYQIVRRSGGNHSWQEQQHGEAGADGVGGGGGNSGPVQQQSRRGSSVSTPRQQEQRQGSGPQQGIPLSLMPMMSGGSMSGVSSSMGGGHVGGEAAYAQMSGQTWAWGAMPVWPAAPGAAGMSPYAGGGHVGPGTMATAAVQTPAGMQYMTVMLPTGQAMAPAEAAQYSMPYFVYPSGVPLMPMGYGYYPFAGATGISPYAGMQPHGLEGPMNSADRSGLGGNANAGAHGAGFGQSQGPQRGPRSSVGAMSASGHEQGGYGSAGYGARLSGYGSGPGGVGTSGGAAGGSGGAATALQGAASAPLVPRGTGGRRGVHDSPQAPHQPYQYSNNNQHQQHPSQPSAGASPAASQLPRRGISEVHAQQPATVMPAATTAAAAPEAIAVTTTSPPTTTTSSSLAPPAPQQPAGEVTSRNTSGGSGSSSQQALPATPASVPPPRATAGETAASPPAPTSYISPLSSNITHPTSAVSEVTPEAPPAQQVHADVGIRADGAAQPAPQLPPQQQQGSRPAAAASASSRGPDAMERPNAGHACSGDAVKPSAVMGVVAAGVSAPVAAAPVKPVQQPQEAAGPAAVAAPSAQDSPVVAQPAAAGAVVAVEGGVATSIPECYVAPSSPAAAAAAGPAAGAISSGSEAPRPAAARQPPAISASAQSTGNVVAPTSAQGAVVAGSTAGPACSSTSPRGLVRRPGGPPSSPFMTPGPAATAAAIGTAVLPLSSAAAAPAPTPAPVGAAAAAAAVGPAAAVGHVAGATSSNSAAGESVTDDPRTIFVGNLPAAAEEPALYSAFACFGRIDKIQIMRDKETGVFRGYAFLTFDTAHAATAAIKGLNGRPLPNLSSRPLRVARAVKNYERRSFTSFGNVAGGAGGSVGAAPGIPGAGAGLVSRQASYPSHGLYTRHPYPQLQQSRVQEHASQPAPAAHTRGHSFTNPTDRVLPPQQAPQQAHPLAVTQVPMPGSPQQRQQPQQQQLQPQPLQTSVRRQVPAPQQQPEGGQAEQKPHPQQTHYPSPAAVGGAAPATAPAAASGPPAVGPIAVLAAGTSGGPPPQAMQQQQPLPPLPAASAQQTVQIHQPDDASPPSVPSQAPQPQQHQQYPPQ</sequence>
<dbReference type="InterPro" id="IPR000504">
    <property type="entry name" value="RRM_dom"/>
</dbReference>
<keyword evidence="6" id="KW-1185">Reference proteome</keyword>
<evidence type="ECO:0000313" key="5">
    <source>
        <dbReference type="EMBL" id="GFR48719.1"/>
    </source>
</evidence>
<protein>
    <recommendedName>
        <fullName evidence="4">RRM domain-containing protein</fullName>
    </recommendedName>
</protein>
<dbReference type="Gene3D" id="3.30.70.330">
    <property type="match status" value="1"/>
</dbReference>
<feature type="region of interest" description="Disordered" evidence="3">
    <location>
        <begin position="1416"/>
        <end position="1449"/>
    </location>
</feature>
<dbReference type="Pfam" id="PF00400">
    <property type="entry name" value="WD40"/>
    <property type="match status" value="1"/>
</dbReference>
<evidence type="ECO:0000256" key="3">
    <source>
        <dbReference type="SAM" id="MobiDB-lite"/>
    </source>
</evidence>
<feature type="region of interest" description="Disordered" evidence="3">
    <location>
        <begin position="373"/>
        <end position="409"/>
    </location>
</feature>
<feature type="compositionally biased region" description="Gly residues" evidence="3">
    <location>
        <begin position="557"/>
        <end position="568"/>
    </location>
</feature>
<feature type="compositionally biased region" description="Low complexity" evidence="3">
    <location>
        <begin position="1070"/>
        <end position="1100"/>
    </location>
</feature>
<feature type="region of interest" description="Disordered" evidence="3">
    <location>
        <begin position="463"/>
        <end position="573"/>
    </location>
</feature>
<dbReference type="SUPFAM" id="SSF54928">
    <property type="entry name" value="RNA-binding domain, RBD"/>
    <property type="match status" value="1"/>
</dbReference>
<dbReference type="Pfam" id="PF00076">
    <property type="entry name" value="RRM_1"/>
    <property type="match status" value="1"/>
</dbReference>
<feature type="compositionally biased region" description="Low complexity" evidence="3">
    <location>
        <begin position="633"/>
        <end position="646"/>
    </location>
</feature>
<dbReference type="PROSITE" id="PS50102">
    <property type="entry name" value="RRM"/>
    <property type="match status" value="1"/>
</dbReference>
<comment type="caution">
    <text evidence="5">The sequence shown here is derived from an EMBL/GenBank/DDBJ whole genome shotgun (WGS) entry which is preliminary data.</text>
</comment>
<dbReference type="SMART" id="SM00320">
    <property type="entry name" value="WD40"/>
    <property type="match status" value="5"/>
</dbReference>
<keyword evidence="2" id="KW-0853">WD repeat</keyword>
<proteinExistence type="predicted"/>
<dbReference type="InterPro" id="IPR035979">
    <property type="entry name" value="RBD_domain_sf"/>
</dbReference>
<dbReference type="Proteomes" id="UP001054857">
    <property type="component" value="Unassembled WGS sequence"/>
</dbReference>
<gene>
    <name evidence="5" type="ORF">Agub_g10676</name>
</gene>
<feature type="region of interest" description="Disordered" evidence="3">
    <location>
        <begin position="1652"/>
        <end position="1841"/>
    </location>
</feature>
<feature type="compositionally biased region" description="Gly residues" evidence="3">
    <location>
        <begin position="659"/>
        <end position="676"/>
    </location>
</feature>
<feature type="domain" description="RRM" evidence="4">
    <location>
        <begin position="1514"/>
        <end position="1595"/>
    </location>
</feature>
<feature type="repeat" description="WD" evidence="2">
    <location>
        <begin position="51"/>
        <end position="92"/>
    </location>
</feature>
<feature type="compositionally biased region" description="Polar residues" evidence="3">
    <location>
        <begin position="1200"/>
        <end position="1217"/>
    </location>
</feature>
<feature type="compositionally biased region" description="Pro residues" evidence="3">
    <location>
        <begin position="740"/>
        <end position="749"/>
    </location>
</feature>
<feature type="compositionally biased region" description="Low complexity" evidence="3">
    <location>
        <begin position="1704"/>
        <end position="1741"/>
    </location>
</feature>
<feature type="region of interest" description="Disordered" evidence="3">
    <location>
        <begin position="1374"/>
        <end position="1400"/>
    </location>
</feature>
<dbReference type="EMBL" id="BMAR01000025">
    <property type="protein sequence ID" value="GFR48719.1"/>
    <property type="molecule type" value="Genomic_DNA"/>
</dbReference>
<dbReference type="PROSITE" id="PS50082">
    <property type="entry name" value="WD_REPEATS_2"/>
    <property type="match status" value="1"/>
</dbReference>
<evidence type="ECO:0000313" key="6">
    <source>
        <dbReference type="Proteomes" id="UP001054857"/>
    </source>
</evidence>
<feature type="compositionally biased region" description="Gly residues" evidence="3">
    <location>
        <begin position="966"/>
        <end position="982"/>
    </location>
</feature>
<dbReference type="Gene3D" id="2.130.10.10">
    <property type="entry name" value="YVTN repeat-like/Quinoprotein amine dehydrogenase"/>
    <property type="match status" value="2"/>
</dbReference>
<dbReference type="SUPFAM" id="SSF50978">
    <property type="entry name" value="WD40 repeat-like"/>
    <property type="match status" value="1"/>
</dbReference>
<feature type="region of interest" description="Disordered" evidence="3">
    <location>
        <begin position="737"/>
        <end position="821"/>
    </location>
</feature>
<keyword evidence="1" id="KW-0694">RNA-binding</keyword>
<feature type="region of interest" description="Disordered" evidence="3">
    <location>
        <begin position="1049"/>
        <end position="1101"/>
    </location>
</feature>
<dbReference type="InterPro" id="IPR012677">
    <property type="entry name" value="Nucleotide-bd_a/b_plait_sf"/>
</dbReference>
<feature type="compositionally biased region" description="Low complexity" evidence="3">
    <location>
        <begin position="1133"/>
        <end position="1146"/>
    </location>
</feature>
<feature type="compositionally biased region" description="Low complexity" evidence="3">
    <location>
        <begin position="466"/>
        <end position="482"/>
    </location>
</feature>
<feature type="region of interest" description="Disordered" evidence="3">
    <location>
        <begin position="633"/>
        <end position="698"/>
    </location>
</feature>
<dbReference type="GO" id="GO:0003723">
    <property type="term" value="F:RNA binding"/>
    <property type="evidence" value="ECO:0007669"/>
    <property type="project" value="UniProtKB-UniRule"/>
</dbReference>
<organism evidence="5 6">
    <name type="scientific">Astrephomene gubernaculifera</name>
    <dbReference type="NCBI Taxonomy" id="47775"/>
    <lineage>
        <taxon>Eukaryota</taxon>
        <taxon>Viridiplantae</taxon>
        <taxon>Chlorophyta</taxon>
        <taxon>core chlorophytes</taxon>
        <taxon>Chlorophyceae</taxon>
        <taxon>CS clade</taxon>
        <taxon>Chlamydomonadales</taxon>
        <taxon>Astrephomenaceae</taxon>
        <taxon>Astrephomene</taxon>
    </lineage>
</organism>
<feature type="region of interest" description="Disordered" evidence="3">
    <location>
        <begin position="955"/>
        <end position="1002"/>
    </location>
</feature>
<feature type="non-terminal residue" evidence="5">
    <location>
        <position position="1841"/>
    </location>
</feature>
<name>A0AAD3DV76_9CHLO</name>
<dbReference type="InterPro" id="IPR015943">
    <property type="entry name" value="WD40/YVTN_repeat-like_dom_sf"/>
</dbReference>
<feature type="compositionally biased region" description="Low complexity" evidence="3">
    <location>
        <begin position="1681"/>
        <end position="1694"/>
    </location>
</feature>
<evidence type="ECO:0000259" key="4">
    <source>
        <dbReference type="PROSITE" id="PS50102"/>
    </source>
</evidence>
<dbReference type="SMART" id="SM00360">
    <property type="entry name" value="RRM"/>
    <property type="match status" value="1"/>
</dbReference>
<dbReference type="InterPro" id="IPR036322">
    <property type="entry name" value="WD40_repeat_dom_sf"/>
</dbReference>
<evidence type="ECO:0000256" key="1">
    <source>
        <dbReference type="PROSITE-ProRule" id="PRU00176"/>
    </source>
</evidence>
<reference evidence="5 6" key="1">
    <citation type="journal article" date="2021" name="Sci. Rep.">
        <title>Genome sequencing of the multicellular alga Astrephomene provides insights into convergent evolution of germ-soma differentiation.</title>
        <authorList>
            <person name="Yamashita S."/>
            <person name="Yamamoto K."/>
            <person name="Matsuzaki R."/>
            <person name="Suzuki S."/>
            <person name="Yamaguchi H."/>
            <person name="Hirooka S."/>
            <person name="Minakuchi Y."/>
            <person name="Miyagishima S."/>
            <person name="Kawachi M."/>
            <person name="Toyoda A."/>
            <person name="Nozaki H."/>
        </authorList>
    </citation>
    <scope>NUCLEOTIDE SEQUENCE [LARGE SCALE GENOMIC DNA]</scope>
    <source>
        <strain evidence="5 6">NIES-4017</strain>
    </source>
</reference>
<feature type="compositionally biased region" description="Gly residues" evidence="3">
    <location>
        <begin position="771"/>
        <end position="782"/>
    </location>
</feature>
<feature type="region of interest" description="Disordered" evidence="3">
    <location>
        <begin position="1133"/>
        <end position="1227"/>
    </location>
</feature>
<dbReference type="InterPro" id="IPR050441">
    <property type="entry name" value="RBM"/>
</dbReference>
<feature type="compositionally biased region" description="Low complexity" evidence="3">
    <location>
        <begin position="1240"/>
        <end position="1268"/>
    </location>
</feature>
<feature type="region of interest" description="Disordered" evidence="3">
    <location>
        <begin position="1240"/>
        <end position="1281"/>
    </location>
</feature>
<accession>A0AAD3DV76</accession>
<dbReference type="PANTHER" id="PTHR48034">
    <property type="entry name" value="TRANSFORMER-2 SEX-DETERMINING PROTEIN-RELATED"/>
    <property type="match status" value="1"/>
</dbReference>